<gene>
    <name evidence="2" type="ORF">ACJEBI_16540</name>
</gene>
<evidence type="ECO:0000313" key="3">
    <source>
        <dbReference type="Proteomes" id="UP001623041"/>
    </source>
</evidence>
<proteinExistence type="predicted"/>
<protein>
    <submittedName>
        <fullName evidence="2">Uncharacterized protein</fullName>
    </submittedName>
</protein>
<comment type="caution">
    <text evidence="2">The sequence shown here is derived from an EMBL/GenBank/DDBJ whole genome shotgun (WGS) entry which is preliminary data.</text>
</comment>
<organism evidence="2 3">
    <name type="scientific">Bacillus salipaludis</name>
    <dbReference type="NCBI Taxonomy" id="2547811"/>
    <lineage>
        <taxon>Bacteria</taxon>
        <taxon>Bacillati</taxon>
        <taxon>Bacillota</taxon>
        <taxon>Bacilli</taxon>
        <taxon>Bacillales</taxon>
        <taxon>Bacillaceae</taxon>
        <taxon>Bacillus</taxon>
    </lineage>
</organism>
<feature type="coiled-coil region" evidence="1">
    <location>
        <begin position="245"/>
        <end position="272"/>
    </location>
</feature>
<keyword evidence="3" id="KW-1185">Reference proteome</keyword>
<dbReference type="EMBL" id="JBJHQH010000012">
    <property type="protein sequence ID" value="MFK9093081.1"/>
    <property type="molecule type" value="Genomic_DNA"/>
</dbReference>
<sequence>MVTTQLPTKTEYDKAMDELRKLNDGLFYDDFKEKIKLLEDHLLQLAMSSSSDFKKEAENVVSRASLLFRQMETQKQEIRELLEANLTETVQRNEEFLEDERARLLFVYEELQKSIQFFTEKTAVLQESVERSNKELLDKAIASIGSVAHHVTEFTEKLTVSDERNRQFIEQNEAFVTLTRGQLALTEEKIAAHMAAFQKLEIHLEQLHTLYEGMFQKHSESIKSIMVVREEALIDKVTHRLEYWAAQQSEQGEDLQKQMDSLIREQNKQNHEMLESFSNKMPSKEDVAIIEKKNTLKMNLILSVAVIEAILIGIKFFM</sequence>
<name>A0ABW8RLN1_9BACI</name>
<feature type="coiled-coil region" evidence="1">
    <location>
        <begin position="64"/>
        <end position="99"/>
    </location>
</feature>
<dbReference type="Proteomes" id="UP001623041">
    <property type="component" value="Unassembled WGS sequence"/>
</dbReference>
<accession>A0ABW8RLN1</accession>
<evidence type="ECO:0000313" key="2">
    <source>
        <dbReference type="EMBL" id="MFK9093081.1"/>
    </source>
</evidence>
<evidence type="ECO:0000256" key="1">
    <source>
        <dbReference type="SAM" id="Coils"/>
    </source>
</evidence>
<dbReference type="RefSeq" id="WP_406581630.1">
    <property type="nucleotide sequence ID" value="NZ_JBJHQH010000012.1"/>
</dbReference>
<reference evidence="2 3" key="1">
    <citation type="submission" date="2024-11" db="EMBL/GenBank/DDBJ databases">
        <authorList>
            <person name="Lucas J.A."/>
        </authorList>
    </citation>
    <scope>NUCLEOTIDE SEQUENCE [LARGE SCALE GENOMIC DNA]</scope>
    <source>
        <strain evidence="2 3">Z 5.4</strain>
    </source>
</reference>
<keyword evidence="1" id="KW-0175">Coiled coil</keyword>